<dbReference type="Pfam" id="PF12646">
    <property type="entry name" value="DUF3783"/>
    <property type="match status" value="1"/>
</dbReference>
<evidence type="ECO:0000313" key="2">
    <source>
        <dbReference type="Proteomes" id="UP001207605"/>
    </source>
</evidence>
<dbReference type="RefSeq" id="WP_262581292.1">
    <property type="nucleotide sequence ID" value="NZ_JAOQJV010000005.1"/>
</dbReference>
<dbReference type="EMBL" id="JAOQJV010000005">
    <property type="protein sequence ID" value="MCU6699761.1"/>
    <property type="molecule type" value="Genomic_DNA"/>
</dbReference>
<protein>
    <submittedName>
        <fullName evidence="1">DUF3783 domain-containing protein</fullName>
    </submittedName>
</protein>
<gene>
    <name evidence="1" type="ORF">OCV65_05890</name>
</gene>
<sequence length="131" mass="15326">MSVKPTILIYNFTDRKRKNKIQAFCGMHGIRVKMVAKEDYGRAIRTLFEASSEVPDGDCKQEVLESFDDEMLVMCQLGRQMDLLLNYLRKERVHIPLKAVLTPVNQEWDSVRLYHEIKSEHEQMTGQPLKK</sequence>
<dbReference type="InterPro" id="IPR016621">
    <property type="entry name" value="UCP014543"/>
</dbReference>
<evidence type="ECO:0000313" key="1">
    <source>
        <dbReference type="EMBL" id="MCU6699761.1"/>
    </source>
</evidence>
<proteinExistence type="predicted"/>
<dbReference type="Proteomes" id="UP001207605">
    <property type="component" value="Unassembled WGS sequence"/>
</dbReference>
<name>A0ABT2S599_9FIRM</name>
<reference evidence="1 2" key="1">
    <citation type="journal article" date="2021" name="ISME Commun">
        <title>Automated analysis of genomic sequences facilitates high-throughput and comprehensive description of bacteria.</title>
        <authorList>
            <person name="Hitch T.C.A."/>
        </authorList>
    </citation>
    <scope>NUCLEOTIDE SEQUENCE [LARGE SCALE GENOMIC DNA]</scope>
    <source>
        <strain evidence="1 2">Sanger_02</strain>
    </source>
</reference>
<keyword evidence="2" id="KW-1185">Reference proteome</keyword>
<organism evidence="1 2">
    <name type="scientific">Dorea ammoniilytica</name>
    <dbReference type="NCBI Taxonomy" id="2981788"/>
    <lineage>
        <taxon>Bacteria</taxon>
        <taxon>Bacillati</taxon>
        <taxon>Bacillota</taxon>
        <taxon>Clostridia</taxon>
        <taxon>Lachnospirales</taxon>
        <taxon>Lachnospiraceae</taxon>
        <taxon>Dorea</taxon>
    </lineage>
</organism>
<comment type="caution">
    <text evidence="1">The sequence shown here is derived from an EMBL/GenBank/DDBJ whole genome shotgun (WGS) entry which is preliminary data.</text>
</comment>
<accession>A0ABT2S599</accession>